<protein>
    <recommendedName>
        <fullName evidence="3">DUF4015 domain-containing protein</fullName>
    </recommendedName>
</protein>
<reference evidence="1 2" key="1">
    <citation type="submission" date="2019-08" db="EMBL/GenBank/DDBJ databases">
        <title>Archaea genome.</title>
        <authorList>
            <person name="Kajale S."/>
            <person name="Shouche Y."/>
            <person name="Deshpande N."/>
            <person name="Sharma A."/>
        </authorList>
    </citation>
    <scope>NUCLEOTIDE SEQUENCE [LARGE SCALE GENOMIC DNA]</scope>
    <source>
        <strain evidence="1 2">ESP3B_9</strain>
    </source>
</reference>
<organism evidence="1 2">
    <name type="scientific">Natrialba swarupiae</name>
    <dbReference type="NCBI Taxonomy" id="2448032"/>
    <lineage>
        <taxon>Archaea</taxon>
        <taxon>Methanobacteriati</taxon>
        <taxon>Methanobacteriota</taxon>
        <taxon>Stenosarchaea group</taxon>
        <taxon>Halobacteria</taxon>
        <taxon>Halobacteriales</taxon>
        <taxon>Natrialbaceae</taxon>
        <taxon>Natrialba</taxon>
    </lineage>
</organism>
<sequence>MTAVWAYPWALRETGLDRTCRELAAAGVDRINVAAHYHSIRTLNPRAESNPFTDSPGGCFFRPTGEQFRDSPIEPPVCDLPGSSDPLDDVIEAAADADLEVSAWTVCLHSSRLASEHPEYRPVGPFGTEHEHGLCPSNPAVQSYLSALVSALTDRGVSRIDLESIGYPTAFHPHGESYGHLKNFAATDDVSRVLLSQCFCEACQERADVDLEATAQLVRDLLSRSLNGVTDPQETSITDLVDEHPRLADLLAFRQETITQLVSRLAGSSGDVPLNYYVADGLGRGVDDGRWAGVDLERLAPHLDSVTALYYSDDTAMTDGRVRRLRDRTGIRTEAGITVDPSLWADESEWMEAVDAVLEEEPAAVHVYNHSLMTDDHVDWLRRVDP</sequence>
<gene>
    <name evidence="1" type="ORF">FYC77_12465</name>
</gene>
<dbReference type="EMBL" id="VTAW01000015">
    <property type="protein sequence ID" value="TYT61674.1"/>
    <property type="molecule type" value="Genomic_DNA"/>
</dbReference>
<evidence type="ECO:0000313" key="1">
    <source>
        <dbReference type="EMBL" id="TYT61674.1"/>
    </source>
</evidence>
<dbReference type="AlphaFoldDB" id="A0A5D5AKG6"/>
<evidence type="ECO:0000313" key="2">
    <source>
        <dbReference type="Proteomes" id="UP000324104"/>
    </source>
</evidence>
<evidence type="ECO:0008006" key="3">
    <source>
        <dbReference type="Google" id="ProtNLM"/>
    </source>
</evidence>
<name>A0A5D5AKG6_9EURY</name>
<proteinExistence type="predicted"/>
<comment type="caution">
    <text evidence="1">The sequence shown here is derived from an EMBL/GenBank/DDBJ whole genome shotgun (WGS) entry which is preliminary data.</text>
</comment>
<dbReference type="Proteomes" id="UP000324104">
    <property type="component" value="Unassembled WGS sequence"/>
</dbReference>
<dbReference type="Gene3D" id="3.20.20.80">
    <property type="entry name" value="Glycosidases"/>
    <property type="match status" value="1"/>
</dbReference>
<keyword evidence="2" id="KW-1185">Reference proteome</keyword>
<dbReference type="RefSeq" id="WP_149081823.1">
    <property type="nucleotide sequence ID" value="NZ_VTAW01000015.1"/>
</dbReference>
<accession>A0A5D5AKG6</accession>